<dbReference type="Pfam" id="PF00005">
    <property type="entry name" value="ABC_tran"/>
    <property type="match status" value="1"/>
</dbReference>
<comment type="caution">
    <text evidence="7">The sequence shown here is derived from an EMBL/GenBank/DDBJ whole genome shotgun (WGS) entry which is preliminary data.</text>
</comment>
<keyword evidence="2" id="KW-0813">Transport</keyword>
<evidence type="ECO:0000313" key="7">
    <source>
        <dbReference type="EMBL" id="MFC3612286.1"/>
    </source>
</evidence>
<dbReference type="PROSITE" id="PS00211">
    <property type="entry name" value="ABC_TRANSPORTER_1"/>
    <property type="match status" value="1"/>
</dbReference>
<dbReference type="EMBL" id="JBHRXI010000001">
    <property type="protein sequence ID" value="MFC3612286.1"/>
    <property type="molecule type" value="Genomic_DNA"/>
</dbReference>
<keyword evidence="3" id="KW-0547">Nucleotide-binding</keyword>
<dbReference type="Proteomes" id="UP001595629">
    <property type="component" value="Unassembled WGS sequence"/>
</dbReference>
<evidence type="ECO:0000313" key="8">
    <source>
        <dbReference type="Proteomes" id="UP001595629"/>
    </source>
</evidence>
<reference evidence="8" key="1">
    <citation type="journal article" date="2019" name="Int. J. Syst. Evol. Microbiol.">
        <title>The Global Catalogue of Microorganisms (GCM) 10K type strain sequencing project: providing services to taxonomists for standard genome sequencing and annotation.</title>
        <authorList>
            <consortium name="The Broad Institute Genomics Platform"/>
            <consortium name="The Broad Institute Genome Sequencing Center for Infectious Disease"/>
            <person name="Wu L."/>
            <person name="Ma J."/>
        </authorList>
    </citation>
    <scope>NUCLEOTIDE SEQUENCE [LARGE SCALE GENOMIC DNA]</scope>
    <source>
        <strain evidence="8">KCTC 42911</strain>
    </source>
</reference>
<dbReference type="RefSeq" id="WP_386733472.1">
    <property type="nucleotide sequence ID" value="NZ_JBHRXI010000001.1"/>
</dbReference>
<dbReference type="InterPro" id="IPR052156">
    <property type="entry name" value="BCAA_Transport_ATP-bd_LivF"/>
</dbReference>
<evidence type="ECO:0000256" key="4">
    <source>
        <dbReference type="ARBA" id="ARBA00022840"/>
    </source>
</evidence>
<dbReference type="CDD" id="cd03224">
    <property type="entry name" value="ABC_TM1139_LivF_branched"/>
    <property type="match status" value="1"/>
</dbReference>
<dbReference type="PANTHER" id="PTHR43820:SF5">
    <property type="entry name" value="HIGH-AFFINITY BRANCHED-CHAIN AMINO ACID TRANSPORT ATP-BINDING PROTEIN"/>
    <property type="match status" value="1"/>
</dbReference>
<dbReference type="PROSITE" id="PS50893">
    <property type="entry name" value="ABC_TRANSPORTER_2"/>
    <property type="match status" value="1"/>
</dbReference>
<comment type="similarity">
    <text evidence="1">Belongs to the ABC transporter superfamily.</text>
</comment>
<evidence type="ECO:0000256" key="2">
    <source>
        <dbReference type="ARBA" id="ARBA00022448"/>
    </source>
</evidence>
<evidence type="ECO:0000256" key="1">
    <source>
        <dbReference type="ARBA" id="ARBA00005417"/>
    </source>
</evidence>
<evidence type="ECO:0000259" key="6">
    <source>
        <dbReference type="PROSITE" id="PS50893"/>
    </source>
</evidence>
<gene>
    <name evidence="7" type="ORF">ACFORG_00815</name>
</gene>
<proteinExistence type="inferred from homology"/>
<dbReference type="SMART" id="SM00382">
    <property type="entry name" value="AAA"/>
    <property type="match status" value="1"/>
</dbReference>
<dbReference type="SUPFAM" id="SSF52540">
    <property type="entry name" value="P-loop containing nucleoside triphosphate hydrolases"/>
    <property type="match status" value="1"/>
</dbReference>
<accession>A0ABV7T9L5</accession>
<dbReference type="InterPro" id="IPR027417">
    <property type="entry name" value="P-loop_NTPase"/>
</dbReference>
<dbReference type="InterPro" id="IPR017871">
    <property type="entry name" value="ABC_transporter-like_CS"/>
</dbReference>
<protein>
    <submittedName>
        <fullName evidence="7">ABC transporter ATP-binding protein</fullName>
    </submittedName>
</protein>
<dbReference type="PANTHER" id="PTHR43820">
    <property type="entry name" value="HIGH-AFFINITY BRANCHED-CHAIN AMINO ACID TRANSPORT ATP-BINDING PROTEIN LIVF"/>
    <property type="match status" value="1"/>
</dbReference>
<feature type="domain" description="ABC transporter" evidence="6">
    <location>
        <begin position="5"/>
        <end position="264"/>
    </location>
</feature>
<keyword evidence="8" id="KW-1185">Reference proteome</keyword>
<dbReference type="Gene3D" id="3.40.50.300">
    <property type="entry name" value="P-loop containing nucleotide triphosphate hydrolases"/>
    <property type="match status" value="1"/>
</dbReference>
<dbReference type="InterPro" id="IPR003439">
    <property type="entry name" value="ABC_transporter-like_ATP-bd"/>
</dbReference>
<dbReference type="GO" id="GO:0005524">
    <property type="term" value="F:ATP binding"/>
    <property type="evidence" value="ECO:0007669"/>
    <property type="project" value="UniProtKB-KW"/>
</dbReference>
<organism evidence="7 8">
    <name type="scientific">Lutimaribacter marinistellae</name>
    <dbReference type="NCBI Taxonomy" id="1820329"/>
    <lineage>
        <taxon>Bacteria</taxon>
        <taxon>Pseudomonadati</taxon>
        <taxon>Pseudomonadota</taxon>
        <taxon>Alphaproteobacteria</taxon>
        <taxon>Rhodobacterales</taxon>
        <taxon>Roseobacteraceae</taxon>
        <taxon>Lutimaribacter</taxon>
    </lineage>
</organism>
<keyword evidence="5" id="KW-0029">Amino-acid transport</keyword>
<evidence type="ECO:0000256" key="3">
    <source>
        <dbReference type="ARBA" id="ARBA00022741"/>
    </source>
</evidence>
<name>A0ABV7T9L5_9RHOB</name>
<dbReference type="InterPro" id="IPR003593">
    <property type="entry name" value="AAA+_ATPase"/>
</dbReference>
<sequence>MNALLETRRLTANYGDFQALFGVDIRLNRGETVAIIGANGAGKTTLMRSITGVLKNQADQVVHDGVEIGHLPADTIMKRGIAMVPEGRKLFPSLSVEENLVIGGQHKGGSDLGDRIDSIISRFTGAPDPMELAQGHDGRGYWSLDTIYELFPILRERRDNPGTALSGGQQQMVAIGRALMSNPDVILCDEISLGLAPIVIRDIYAALPKIKETGASVIVVEQDIGQAMAVADRVYCMMEGRVTLEGRPSEISRDDIHAAYFGAAA</sequence>
<evidence type="ECO:0000256" key="5">
    <source>
        <dbReference type="ARBA" id="ARBA00022970"/>
    </source>
</evidence>
<keyword evidence="4 7" id="KW-0067">ATP-binding</keyword>